<evidence type="ECO:0000313" key="3">
    <source>
        <dbReference type="Proteomes" id="UP000830116"/>
    </source>
</evidence>
<evidence type="ECO:0000313" key="2">
    <source>
        <dbReference type="EMBL" id="UOF01883.1"/>
    </source>
</evidence>
<protein>
    <submittedName>
        <fullName evidence="2">PilZ domain-containing protein</fullName>
    </submittedName>
</protein>
<sequence length="220" mass="25265">MNTNIYITGANTIPTQLKKVNSFNCSLIENPYNLRNALQQSSGENIIVVYLPFLEVRHFDLYSYLQKSFNNVKTIFIVNELSGPMRIRLKSNKDFIVLWKTEEENLHKDIIAYLNGKDLELRQDSRESHSPRPLLSPSLLPAGMENKGFQPILGGSFENISINGSCVKIKAPFYAKKDFINLSYQNKKGEYVQVEGQVRWTRWNANEEIQELGVQFLTQG</sequence>
<organism evidence="2 3">
    <name type="scientific">Bdellovibrio reynosensis</name>
    <dbReference type="NCBI Taxonomy" id="2835041"/>
    <lineage>
        <taxon>Bacteria</taxon>
        <taxon>Pseudomonadati</taxon>
        <taxon>Bdellovibrionota</taxon>
        <taxon>Bdellovibrionia</taxon>
        <taxon>Bdellovibrionales</taxon>
        <taxon>Pseudobdellovibrionaceae</taxon>
        <taxon>Bdellovibrio</taxon>
    </lineage>
</organism>
<accession>A0ABY4CA88</accession>
<dbReference type="Pfam" id="PF07238">
    <property type="entry name" value="PilZ"/>
    <property type="match status" value="1"/>
</dbReference>
<dbReference type="RefSeq" id="WP_243538503.1">
    <property type="nucleotide sequence ID" value="NZ_CP093442.1"/>
</dbReference>
<gene>
    <name evidence="2" type="ORF">MNR06_02805</name>
</gene>
<proteinExistence type="predicted"/>
<keyword evidence="3" id="KW-1185">Reference proteome</keyword>
<dbReference type="Proteomes" id="UP000830116">
    <property type="component" value="Chromosome"/>
</dbReference>
<evidence type="ECO:0000259" key="1">
    <source>
        <dbReference type="Pfam" id="PF07238"/>
    </source>
</evidence>
<dbReference type="InterPro" id="IPR009875">
    <property type="entry name" value="PilZ_domain"/>
</dbReference>
<reference evidence="2" key="1">
    <citation type="submission" date="2022-03" db="EMBL/GenBank/DDBJ databases">
        <title>Genome Identification and Characterization of new species Bdellovibrio reynosense LBG001 sp. nov. from a Mexico soil sample.</title>
        <authorList>
            <person name="Camilli A."/>
            <person name="Ajao Y."/>
            <person name="Guo X."/>
        </authorList>
    </citation>
    <scope>NUCLEOTIDE SEQUENCE</scope>
    <source>
        <strain evidence="2">LBG001</strain>
    </source>
</reference>
<feature type="domain" description="PilZ" evidence="1">
    <location>
        <begin position="132"/>
        <end position="217"/>
    </location>
</feature>
<dbReference type="EMBL" id="CP093442">
    <property type="protein sequence ID" value="UOF01883.1"/>
    <property type="molecule type" value="Genomic_DNA"/>
</dbReference>
<name>A0ABY4CA88_9BACT</name>